<dbReference type="InterPro" id="IPR027417">
    <property type="entry name" value="P-loop_NTPase"/>
</dbReference>
<gene>
    <name evidence="12" type="primary">IVa2</name>
</gene>
<comment type="similarity">
    <text evidence="12">Belongs to the adenoviridae packaging protein 1 family.</text>
</comment>
<evidence type="ECO:0000313" key="15">
    <source>
        <dbReference type="Proteomes" id="UP000319867"/>
    </source>
</evidence>
<evidence type="ECO:0000313" key="14">
    <source>
        <dbReference type="EMBL" id="APD29206.1"/>
    </source>
</evidence>
<keyword evidence="5 12" id="KW-0067">ATP-binding</keyword>
<dbReference type="InterPro" id="IPR003389">
    <property type="entry name" value="Adeno_IVa2"/>
</dbReference>
<keyword evidence="3 12" id="KW-1188">Viral release from host cell</keyword>
<accession>A0A1J0MUK6</accession>
<evidence type="ECO:0000256" key="1">
    <source>
        <dbReference type="ARBA" id="ARBA00022553"/>
    </source>
</evidence>
<keyword evidence="10 12" id="KW-0804">Transcription</keyword>
<dbReference type="GO" id="GO:0019083">
    <property type="term" value="P:viral transcription"/>
    <property type="evidence" value="ECO:0007669"/>
    <property type="project" value="UniProtKB-UniRule"/>
</dbReference>
<evidence type="ECO:0000256" key="9">
    <source>
        <dbReference type="ARBA" id="ARBA00023159"/>
    </source>
</evidence>
<dbReference type="GO" id="GO:0006351">
    <property type="term" value="P:DNA-templated transcription"/>
    <property type="evidence" value="ECO:0007669"/>
    <property type="project" value="UniProtKB-UniRule"/>
</dbReference>
<evidence type="ECO:0000256" key="11">
    <source>
        <dbReference type="ARBA" id="ARBA00023219"/>
    </source>
</evidence>
<evidence type="ECO:0000256" key="10">
    <source>
        <dbReference type="ARBA" id="ARBA00023163"/>
    </source>
</evidence>
<evidence type="ECO:0000256" key="13">
    <source>
        <dbReference type="SAM" id="MobiDB-lite"/>
    </source>
</evidence>
<keyword evidence="8 12" id="KW-0238">DNA-binding</keyword>
<evidence type="ECO:0000256" key="12">
    <source>
        <dbReference type="HAMAP-Rule" id="MF_04057"/>
    </source>
</evidence>
<evidence type="ECO:0000256" key="6">
    <source>
        <dbReference type="ARBA" id="ARBA00022844"/>
    </source>
</evidence>
<feature type="binding site" evidence="12">
    <location>
        <begin position="226"/>
        <end position="233"/>
    </location>
    <ligand>
        <name>ATP</name>
        <dbReference type="ChEBI" id="CHEBI:30616"/>
    </ligand>
</feature>
<keyword evidence="2 12" id="KW-1048">Host nucleus</keyword>
<evidence type="ECO:0000256" key="2">
    <source>
        <dbReference type="ARBA" id="ARBA00022562"/>
    </source>
</evidence>
<dbReference type="EMBL" id="KX545420">
    <property type="protein sequence ID" value="APD29206.1"/>
    <property type="molecule type" value="Genomic_DNA"/>
</dbReference>
<name>A0A1J0MUK6_9ADEN</name>
<evidence type="ECO:0000256" key="3">
    <source>
        <dbReference type="ARBA" id="ARBA00022612"/>
    </source>
</evidence>
<dbReference type="GO" id="GO:0003677">
    <property type="term" value="F:DNA binding"/>
    <property type="evidence" value="ECO:0007669"/>
    <property type="project" value="UniProtKB-UniRule"/>
</dbReference>
<feature type="region of interest" description="DNA-binding" evidence="12">
    <location>
        <begin position="495"/>
        <end position="502"/>
    </location>
</feature>
<evidence type="ECO:0000256" key="4">
    <source>
        <dbReference type="ARBA" id="ARBA00022741"/>
    </source>
</evidence>
<dbReference type="GO" id="GO:0098035">
    <property type="term" value="P:viral DNA genome packaging via site-specific sequence recognition"/>
    <property type="evidence" value="ECO:0007669"/>
    <property type="project" value="UniProtKB-UniRule"/>
</dbReference>
<comment type="subcellular location">
    <subcellularLocation>
        <location evidence="12">Virion</location>
    </subcellularLocation>
    <subcellularLocation>
        <location evidence="12">Host nucleus</location>
        <location evidence="12">Host nucleoplasm</location>
    </subcellularLocation>
    <subcellularLocation>
        <location evidence="12">Host nucleus</location>
        <location evidence="12">Host nucleolus</location>
    </subcellularLocation>
    <text evidence="12">Located at a unique vertex of the capsid. Present in about 6-8 copies per virion.</text>
</comment>
<keyword evidence="4 12" id="KW-0547">Nucleotide-binding</keyword>
<dbReference type="GO" id="GO:0044196">
    <property type="term" value="C:host cell nucleolus"/>
    <property type="evidence" value="ECO:0007669"/>
    <property type="project" value="UniProtKB-SubCell"/>
</dbReference>
<proteinExistence type="evidence at transcript level"/>
<dbReference type="GO" id="GO:0044095">
    <property type="term" value="C:host cell nucleoplasm"/>
    <property type="evidence" value="ECO:0007669"/>
    <property type="project" value="UniProtKB-SubCell"/>
</dbReference>
<keyword evidence="1 12" id="KW-0597">Phosphoprotein</keyword>
<dbReference type="GO" id="GO:0006355">
    <property type="term" value="P:regulation of DNA-templated transcription"/>
    <property type="evidence" value="ECO:0007669"/>
    <property type="project" value="UniProtKB-UniRule"/>
</dbReference>
<comment type="function">
    <text evidence="12">Component of the packaging machinery which encapsidates the viral DNA into preformed capsids and transcriptional activator of the viral major late promoter (MLP). Binds, along with packaging proteins 2 and 3, to the specific packaging sequence on the left end of viral genomic DNA and displays ATPase activity thereby providing the power stroke of the packaging machinery. The activity of packaging protein IVa2 is stimulated by protein 33K which acts as a terminase. May be the protein that pumps DNA into the capsid powered by ATP hydrolysis. Specifically binds to the 5'-CG-3' nucleotides of the repeats making up the packaging sequence. Component of the DEF-A and DEF-B transcription factors that bind downstream elements of the major late promoter (MLP), and stimulate transcription from the MLP after initiation of viral DNA replication. DEF-A is a heterodimer packaging proteins 1 and 2 and DEF-B is a homodimer of packaging protein 1.</text>
</comment>
<evidence type="ECO:0000256" key="5">
    <source>
        <dbReference type="ARBA" id="ARBA00022840"/>
    </source>
</evidence>
<protein>
    <recommendedName>
        <fullName evidence="12">Packaging protein 1</fullName>
    </recommendedName>
    <alternativeName>
        <fullName evidence="12">Packaging protein IVa2</fullName>
    </alternativeName>
</protein>
<dbReference type="Pfam" id="PF02456">
    <property type="entry name" value="Adeno_IVa2"/>
    <property type="match status" value="1"/>
</dbReference>
<dbReference type="GO" id="GO:0019076">
    <property type="term" value="P:viral release from host cell"/>
    <property type="evidence" value="ECO:0007669"/>
    <property type="project" value="UniProtKB-UniRule"/>
</dbReference>
<dbReference type="GO" id="GO:0039708">
    <property type="term" value="P:nuclear capsid assembly"/>
    <property type="evidence" value="ECO:0007669"/>
    <property type="project" value="UniProtKB-UniRule"/>
</dbReference>
<reference evidence="15" key="1">
    <citation type="submission" date="2016-07" db="EMBL/GenBank/DDBJ databases">
        <title>Whole genome sequence analysis of infectious canine hepatitis virus from Italy.</title>
        <authorList>
            <person name="Mangone I."/>
            <person name="Marcacci M."/>
            <person name="Leone A."/>
            <person name="Teodori L."/>
            <person name="Orsini M."/>
            <person name="Di Sabatino D."/>
            <person name="Lorusso A."/>
        </authorList>
    </citation>
    <scope>NUCLEOTIDE SEQUENCE [LARGE SCALE GENOMIC DNA]</scope>
</reference>
<evidence type="ECO:0000256" key="8">
    <source>
        <dbReference type="ARBA" id="ARBA00023125"/>
    </source>
</evidence>
<dbReference type="SUPFAM" id="SSF52540">
    <property type="entry name" value="P-loop containing nucleoside triphosphate hydrolases"/>
    <property type="match status" value="1"/>
</dbReference>
<dbReference type="HAMAP" id="MF_04057">
    <property type="entry name" value="ADV_PKG1"/>
    <property type="match status" value="1"/>
</dbReference>
<sequence>MWGGCIQFRISVPGAKIICFKGHHMSRMSIRGQGQVTGKRSCHLHPLLRCAKGLLLCRPAAGLRHLQNQQNEPSQDPHQCADPCPALHSDRNHLNKEAEAMEGQNPTCSRHESAYPIQSQVSKSKKQRNYVDGAAVDDLKNLWDRLQTLRQSLTEMPYAEGLKPLKNFTSFEELLSMGGDSLLNDLLDIQDSITQCCIRASKYLNKEGNCTSLNYYKQPFIAAVYGPTGCGKSQLLRNLMSAQLIVPTPETVFFITPQVDMIPPQEIAAWETQICEGNFLAGPENTVVPQSGSIMPRFIQMSYAQLTKDENYDVTSPNNIFANAASKGPIAIVMDECMEDLGGNRGIAKFFHAFPSKLLDRFPKCTGYSVIVVLHNMNPRRDQGGNIANLKIQAKVHMISPKVHPSQLNRFINIYTKGQPTAISLLLKDIFNYHRLNTNFDWIVYNTEPIDNCMHWMYLSPQEGLIPMYLNIQGKLYQALERIHRTLTDRQRWTRYYHSKKK</sequence>
<dbReference type="GO" id="GO:0044423">
    <property type="term" value="C:virion component"/>
    <property type="evidence" value="ECO:0007669"/>
    <property type="project" value="UniProtKB-UniRule"/>
</dbReference>
<comment type="induction">
    <text evidence="12">Expressed in the intermediate phase of the viral replicative cycle.</text>
</comment>
<feature type="region of interest" description="Disordered" evidence="13">
    <location>
        <begin position="68"/>
        <end position="88"/>
    </location>
</feature>
<evidence type="ECO:0000256" key="7">
    <source>
        <dbReference type="ARBA" id="ARBA00023015"/>
    </source>
</evidence>
<feature type="compositionally biased region" description="Polar residues" evidence="13">
    <location>
        <begin position="68"/>
        <end position="77"/>
    </location>
</feature>
<keyword evidence="6 12" id="KW-0946">Virion</keyword>
<organism evidence="14 15">
    <name type="scientific">Canine mastadenovirus A</name>
    <dbReference type="NCBI Taxonomy" id="10537"/>
    <lineage>
        <taxon>Viruses</taxon>
        <taxon>Varidnaviria</taxon>
        <taxon>Bamfordvirae</taxon>
        <taxon>Preplasmiviricota</taxon>
        <taxon>Polisuviricotina</taxon>
        <taxon>Pharingeaviricetes</taxon>
        <taxon>Rowavirales</taxon>
        <taxon>Adenoviridae</taxon>
        <taxon>Mastadenovirus</taxon>
        <taxon>Mastadenovirus canidae</taxon>
    </lineage>
</organism>
<comment type="subunit">
    <text evidence="12">Homodimer. Part of a genome packaging complex composed of packaging proteins 1, 2 and 3; this complex specifically binds to the packaging sequence on the left end of viral genomic DNA and performs packaging of the viral genome. Interacts with protein 33K.</text>
</comment>
<keyword evidence="9 12" id="KW-0010">Activator</keyword>
<keyword evidence="11 12" id="KW-0231">Viral genome packaging</keyword>
<dbReference type="GO" id="GO:0005524">
    <property type="term" value="F:ATP binding"/>
    <property type="evidence" value="ECO:0007669"/>
    <property type="project" value="UniProtKB-UniRule"/>
</dbReference>
<keyword evidence="7 12" id="KW-0805">Transcription regulation</keyword>
<dbReference type="Proteomes" id="UP000319867">
    <property type="component" value="Segment"/>
</dbReference>